<proteinExistence type="predicted"/>
<dbReference type="GO" id="GO:0008168">
    <property type="term" value="F:methyltransferase activity"/>
    <property type="evidence" value="ECO:0007669"/>
    <property type="project" value="UniProtKB-KW"/>
</dbReference>
<dbReference type="InterPro" id="IPR029063">
    <property type="entry name" value="SAM-dependent_MTases_sf"/>
</dbReference>
<keyword evidence="2" id="KW-0808">Transferase</keyword>
<dbReference type="InterPro" id="IPR004398">
    <property type="entry name" value="RNA_MeTrfase_RsmD"/>
</dbReference>
<reference evidence="4 5" key="1">
    <citation type="submission" date="2008-10" db="EMBL/GenBank/DDBJ databases">
        <title>Draft genome sequence of Collinsella stercoris (DSM 13279).</title>
        <authorList>
            <person name="Sudarsanam P."/>
            <person name="Ley R."/>
            <person name="Guruge J."/>
            <person name="Turnbaugh P.J."/>
            <person name="Mahowald M."/>
            <person name="Liep D."/>
            <person name="Gordon J."/>
        </authorList>
    </citation>
    <scope>NUCLEOTIDE SEQUENCE [LARGE SCALE GENOMIC DNA]</scope>
    <source>
        <strain evidence="4 5">DSM 13279</strain>
    </source>
</reference>
<feature type="compositionally biased region" description="Basic and acidic residues" evidence="3">
    <location>
        <begin position="8"/>
        <end position="25"/>
    </location>
</feature>
<evidence type="ECO:0000313" key="5">
    <source>
        <dbReference type="Proteomes" id="UP000003560"/>
    </source>
</evidence>
<sequence length="98" mass="10362">MRIVGGEWRGRPIESPHGREVSRPTTDRVREAIASMLESALAEGIEGARVLDAFAGSGALGLEMLSRGAGHATFFDADRGASALVKRNLSKVGCAPER</sequence>
<protein>
    <recommendedName>
        <fullName evidence="6">16S rRNA (Guanine(966)-N(2))-methyltransferase RsmD</fullName>
    </recommendedName>
</protein>
<dbReference type="PANTHER" id="PTHR43542:SF1">
    <property type="entry name" value="METHYLTRANSFERASE"/>
    <property type="match status" value="1"/>
</dbReference>
<feature type="region of interest" description="Disordered" evidence="3">
    <location>
        <begin position="1"/>
        <end position="25"/>
    </location>
</feature>
<dbReference type="eggNOG" id="COG0742">
    <property type="taxonomic scope" value="Bacteria"/>
</dbReference>
<dbReference type="Proteomes" id="UP000003560">
    <property type="component" value="Unassembled WGS sequence"/>
</dbReference>
<evidence type="ECO:0008006" key="6">
    <source>
        <dbReference type="Google" id="ProtNLM"/>
    </source>
</evidence>
<evidence type="ECO:0000256" key="1">
    <source>
        <dbReference type="ARBA" id="ARBA00022603"/>
    </source>
</evidence>
<comment type="caution">
    <text evidence="4">The sequence shown here is derived from an EMBL/GenBank/DDBJ whole genome shotgun (WGS) entry which is preliminary data.</text>
</comment>
<evidence type="ECO:0000313" key="4">
    <source>
        <dbReference type="EMBL" id="EEA89269.1"/>
    </source>
</evidence>
<dbReference type="SUPFAM" id="SSF53335">
    <property type="entry name" value="S-adenosyl-L-methionine-dependent methyltransferases"/>
    <property type="match status" value="1"/>
</dbReference>
<dbReference type="RefSeq" id="WP_006722187.1">
    <property type="nucleotide sequence ID" value="NZ_DS995498.1"/>
</dbReference>
<dbReference type="AlphaFoldDB" id="B6GEM4"/>
<evidence type="ECO:0000256" key="2">
    <source>
        <dbReference type="ARBA" id="ARBA00022679"/>
    </source>
</evidence>
<keyword evidence="5" id="KW-1185">Reference proteome</keyword>
<dbReference type="STRING" id="445975.COLSTE_02569"/>
<dbReference type="Gene3D" id="3.40.50.150">
    <property type="entry name" value="Vaccinia Virus protein VP39"/>
    <property type="match status" value="1"/>
</dbReference>
<dbReference type="CDD" id="cd02440">
    <property type="entry name" value="AdoMet_MTases"/>
    <property type="match status" value="1"/>
</dbReference>
<reference evidence="4 5" key="2">
    <citation type="submission" date="2008-10" db="EMBL/GenBank/DDBJ databases">
        <authorList>
            <person name="Fulton L."/>
            <person name="Clifton S."/>
            <person name="Fulton B."/>
            <person name="Xu J."/>
            <person name="Minx P."/>
            <person name="Pepin K.H."/>
            <person name="Johnson M."/>
            <person name="Thiruvilangam P."/>
            <person name="Bhonagiri V."/>
            <person name="Nash W.E."/>
            <person name="Mardis E.R."/>
            <person name="Wilson R.K."/>
        </authorList>
    </citation>
    <scope>NUCLEOTIDE SEQUENCE [LARGE SCALE GENOMIC DNA]</scope>
    <source>
        <strain evidence="4 5">DSM 13279</strain>
    </source>
</reference>
<accession>B6GEM4</accession>
<dbReference type="PANTHER" id="PTHR43542">
    <property type="entry name" value="METHYLTRANSFERASE"/>
    <property type="match status" value="1"/>
</dbReference>
<keyword evidence="1" id="KW-0489">Methyltransferase</keyword>
<name>B6GEM4_9ACTN</name>
<dbReference type="Pfam" id="PF03602">
    <property type="entry name" value="Cons_hypoth95"/>
    <property type="match status" value="1"/>
</dbReference>
<evidence type="ECO:0000256" key="3">
    <source>
        <dbReference type="SAM" id="MobiDB-lite"/>
    </source>
</evidence>
<organism evidence="4 5">
    <name type="scientific">Collinsella stercoris DSM 13279</name>
    <dbReference type="NCBI Taxonomy" id="445975"/>
    <lineage>
        <taxon>Bacteria</taxon>
        <taxon>Bacillati</taxon>
        <taxon>Actinomycetota</taxon>
        <taxon>Coriobacteriia</taxon>
        <taxon>Coriobacteriales</taxon>
        <taxon>Coriobacteriaceae</taxon>
        <taxon>Collinsella</taxon>
    </lineage>
</organism>
<dbReference type="EMBL" id="ABXJ01000168">
    <property type="protein sequence ID" value="EEA89269.1"/>
    <property type="molecule type" value="Genomic_DNA"/>
</dbReference>
<gene>
    <name evidence="4" type="ORF">COLSTE_02569</name>
</gene>
<dbReference type="HOGENOM" id="CLU_075826_3_1_11"/>
<dbReference type="GO" id="GO:0031167">
    <property type="term" value="P:rRNA methylation"/>
    <property type="evidence" value="ECO:0007669"/>
    <property type="project" value="InterPro"/>
</dbReference>
<feature type="non-terminal residue" evidence="4">
    <location>
        <position position="98"/>
    </location>
</feature>